<proteinExistence type="inferred from homology"/>
<feature type="domain" description="SIS" evidence="3">
    <location>
        <begin position="25"/>
        <end position="173"/>
    </location>
</feature>
<dbReference type="GO" id="GO:0097367">
    <property type="term" value="F:carbohydrate derivative binding"/>
    <property type="evidence" value="ECO:0007669"/>
    <property type="project" value="InterPro"/>
</dbReference>
<keyword evidence="5" id="KW-1185">Reference proteome</keyword>
<evidence type="ECO:0000259" key="3">
    <source>
        <dbReference type="PROSITE" id="PS51464"/>
    </source>
</evidence>
<dbReference type="GO" id="GO:1901135">
    <property type="term" value="P:carbohydrate derivative metabolic process"/>
    <property type="evidence" value="ECO:0007669"/>
    <property type="project" value="InterPro"/>
</dbReference>
<dbReference type="Proteomes" id="UP000266005">
    <property type="component" value="Unassembled WGS sequence"/>
</dbReference>
<dbReference type="GO" id="GO:0005975">
    <property type="term" value="P:carbohydrate metabolic process"/>
    <property type="evidence" value="ECO:0007669"/>
    <property type="project" value="InterPro"/>
</dbReference>
<dbReference type="Pfam" id="PF10432">
    <property type="entry name" value="bact-PGI_C"/>
    <property type="match status" value="1"/>
</dbReference>
<dbReference type="NCBIfam" id="NF006423">
    <property type="entry name" value="PRK08674.1-2"/>
    <property type="match status" value="1"/>
</dbReference>
<dbReference type="Gene3D" id="3.40.50.10490">
    <property type="entry name" value="Glucose-6-phosphate isomerase like protein, domain 1"/>
    <property type="match status" value="2"/>
</dbReference>
<organism evidence="4 5">
    <name type="scientific">Pontibacter oryzae</name>
    <dbReference type="NCBI Taxonomy" id="2304593"/>
    <lineage>
        <taxon>Bacteria</taxon>
        <taxon>Pseudomonadati</taxon>
        <taxon>Bacteroidota</taxon>
        <taxon>Cytophagia</taxon>
        <taxon>Cytophagales</taxon>
        <taxon>Hymenobacteraceae</taxon>
        <taxon>Pontibacter</taxon>
    </lineage>
</organism>
<dbReference type="CDD" id="cd05017">
    <property type="entry name" value="SIS_PGI_PMI_1"/>
    <property type="match status" value="1"/>
</dbReference>
<name>A0A399S2E6_9BACT</name>
<evidence type="ECO:0000313" key="4">
    <source>
        <dbReference type="EMBL" id="RIJ37478.1"/>
    </source>
</evidence>
<gene>
    <name evidence="4" type="ORF">D1627_10195</name>
</gene>
<dbReference type="InterPro" id="IPR035484">
    <property type="entry name" value="SIS_PGI/PMI_1"/>
</dbReference>
<dbReference type="GO" id="GO:0004476">
    <property type="term" value="F:mannose-6-phosphate isomerase activity"/>
    <property type="evidence" value="ECO:0007669"/>
    <property type="project" value="InterPro"/>
</dbReference>
<comment type="similarity">
    <text evidence="1">Belongs to the PGI/PMI family.</text>
</comment>
<protein>
    <submittedName>
        <fullName evidence="4">Bifunctional phosphoglucose/phosphomannose isomerase</fullName>
    </submittedName>
</protein>
<reference evidence="5" key="1">
    <citation type="submission" date="2018-08" db="EMBL/GenBank/DDBJ databases">
        <title>Mucilaginibacter sp. MYSH2.</title>
        <authorList>
            <person name="Seo T."/>
        </authorList>
    </citation>
    <scope>NUCLEOTIDE SEQUENCE [LARGE SCALE GENOMIC DNA]</scope>
    <source>
        <strain evidence="5">KIRAN</strain>
    </source>
</reference>
<accession>A0A399S2E6</accession>
<comment type="caution">
    <text evidence="4">The sequence shown here is derived from an EMBL/GenBank/DDBJ whole genome shotgun (WGS) entry which is preliminary data.</text>
</comment>
<dbReference type="InterPro" id="IPR019490">
    <property type="entry name" value="Glu6P/Mann6P_isomerase_C"/>
</dbReference>
<dbReference type="CDD" id="cd05637">
    <property type="entry name" value="SIS_PGI_PMI_2"/>
    <property type="match status" value="1"/>
</dbReference>
<keyword evidence="2 4" id="KW-0413">Isomerase</keyword>
<evidence type="ECO:0000256" key="2">
    <source>
        <dbReference type="ARBA" id="ARBA00023235"/>
    </source>
</evidence>
<dbReference type="GO" id="GO:0004347">
    <property type="term" value="F:glucose-6-phosphate isomerase activity"/>
    <property type="evidence" value="ECO:0007669"/>
    <property type="project" value="InterPro"/>
</dbReference>
<dbReference type="InterPro" id="IPR001347">
    <property type="entry name" value="SIS_dom"/>
</dbReference>
<dbReference type="AlphaFoldDB" id="A0A399S2E6"/>
<evidence type="ECO:0000313" key="5">
    <source>
        <dbReference type="Proteomes" id="UP000266005"/>
    </source>
</evidence>
<dbReference type="EMBL" id="QWGE01000003">
    <property type="protein sequence ID" value="RIJ37478.1"/>
    <property type="molecule type" value="Genomic_DNA"/>
</dbReference>
<dbReference type="SUPFAM" id="SSF53697">
    <property type="entry name" value="SIS domain"/>
    <property type="match status" value="1"/>
</dbReference>
<sequence length="334" mass="36712">MKSMKEVIEGFASQLRHTGSFSETASTAFSGRKYNNVVIAGMGGSGIVGNIIQTYVADKLEVPLLVNKGYNIPAFVGPDTLFIACSFSGNTEEIISAVREAMEAGAVIGFVTSDGELMRIAREHNIPLAAIPKELKQPRASLGYQVTELLYLLHYAGLLNNVFKTELNQSINLLQEQAGMIKVQASALANALKGKLPILYAGSAFEAVAMRFQQQLNANSKQLAHVGTFPEMNHNEVEGWQHPQELFGQVAVLCIKTAYDNPRIASRMALTRPLIERKVKTVMEVEAVGATFLEQLFYLVHLFDWASLYLAELNSEDPNINDNINYLKGEISKV</sequence>
<dbReference type="NCBIfam" id="TIGR02128">
    <property type="entry name" value="G6PI_arch"/>
    <property type="match status" value="1"/>
</dbReference>
<dbReference type="InterPro" id="IPR046348">
    <property type="entry name" value="SIS_dom_sf"/>
</dbReference>
<dbReference type="PROSITE" id="PS51464">
    <property type="entry name" value="SIS"/>
    <property type="match status" value="1"/>
</dbReference>
<evidence type="ECO:0000256" key="1">
    <source>
        <dbReference type="ARBA" id="ARBA00010523"/>
    </source>
</evidence>